<evidence type="ECO:0000256" key="3">
    <source>
        <dbReference type="PROSITE-ProRule" id="PRU00464"/>
    </source>
</evidence>
<dbReference type="Proteomes" id="UP000709295">
    <property type="component" value="Unassembled WGS sequence"/>
</dbReference>
<dbReference type="GO" id="GO:0016787">
    <property type="term" value="F:hydrolase activity"/>
    <property type="evidence" value="ECO:0007669"/>
    <property type="project" value="UniProtKB-KW"/>
</dbReference>
<keyword evidence="2" id="KW-0378">Hydrolase</keyword>
<feature type="compositionally biased region" description="Low complexity" evidence="4">
    <location>
        <begin position="101"/>
        <end position="127"/>
    </location>
</feature>
<name>A0A8J5IBY7_9STRA</name>
<keyword evidence="1" id="KW-0547">Nucleotide-binding</keyword>
<keyword evidence="7" id="KW-1185">Reference proteome</keyword>
<evidence type="ECO:0000256" key="1">
    <source>
        <dbReference type="ARBA" id="ARBA00022741"/>
    </source>
</evidence>
<feature type="compositionally biased region" description="Acidic residues" evidence="4">
    <location>
        <begin position="37"/>
        <end position="46"/>
    </location>
</feature>
<dbReference type="Pfam" id="PF11969">
    <property type="entry name" value="DcpS_C"/>
    <property type="match status" value="1"/>
</dbReference>
<protein>
    <recommendedName>
        <fullName evidence="5">HIT domain-containing protein</fullName>
    </recommendedName>
</protein>
<accession>A0A8J5IBY7</accession>
<comment type="caution">
    <text evidence="6">The sequence shown here is derived from an EMBL/GenBank/DDBJ whole genome shotgun (WGS) entry which is preliminary data.</text>
</comment>
<evidence type="ECO:0000256" key="4">
    <source>
        <dbReference type="SAM" id="MobiDB-lite"/>
    </source>
</evidence>
<feature type="region of interest" description="Disordered" evidence="4">
    <location>
        <begin position="1"/>
        <end position="67"/>
    </location>
</feature>
<evidence type="ECO:0000256" key="2">
    <source>
        <dbReference type="ARBA" id="ARBA00022801"/>
    </source>
</evidence>
<dbReference type="PROSITE" id="PS51084">
    <property type="entry name" value="HIT_2"/>
    <property type="match status" value="1"/>
</dbReference>
<feature type="compositionally biased region" description="Low complexity" evidence="4">
    <location>
        <begin position="1"/>
        <end position="13"/>
    </location>
</feature>
<feature type="region of interest" description="Disordered" evidence="4">
    <location>
        <begin position="93"/>
        <end position="130"/>
    </location>
</feature>
<dbReference type="PANTHER" id="PTHR12486">
    <property type="entry name" value="APRATAXIN-RELATED"/>
    <property type="match status" value="1"/>
</dbReference>
<dbReference type="GO" id="GO:0000166">
    <property type="term" value="F:nucleotide binding"/>
    <property type="evidence" value="ECO:0007669"/>
    <property type="project" value="UniProtKB-KW"/>
</dbReference>
<dbReference type="EMBL" id="JAENGY010001361">
    <property type="protein sequence ID" value="KAG6949975.1"/>
    <property type="molecule type" value="Genomic_DNA"/>
</dbReference>
<feature type="region of interest" description="Disordered" evidence="4">
    <location>
        <begin position="303"/>
        <end position="343"/>
    </location>
</feature>
<feature type="compositionally biased region" description="Basic residues" evidence="4">
    <location>
        <begin position="321"/>
        <end position="330"/>
    </location>
</feature>
<dbReference type="PANTHER" id="PTHR12486:SF5">
    <property type="entry name" value="ADENOSINE 5'-MONOPHOSPHORAMIDASE HINT3"/>
    <property type="match status" value="1"/>
</dbReference>
<gene>
    <name evidence="6" type="ORF">JG688_00014390</name>
</gene>
<reference evidence="6" key="1">
    <citation type="submission" date="2021-01" db="EMBL/GenBank/DDBJ databases">
        <title>Phytophthora aleatoria, a newly-described species from Pinus radiata is distinct from Phytophthora cactorum isolates based on comparative genomics.</title>
        <authorList>
            <person name="Mcdougal R."/>
            <person name="Panda P."/>
            <person name="Williams N."/>
            <person name="Studholme D.J."/>
        </authorList>
    </citation>
    <scope>NUCLEOTIDE SEQUENCE</scope>
    <source>
        <strain evidence="6">NZFS 4037</strain>
    </source>
</reference>
<sequence>MSVSSAPSSSSSAKPKKERRLRKRLRACLPHFHATETETEADEELRDSESATVKIPARASVPAPTRSTDLAAMNHSWSDTEDLSPVSVMLSRSLRKRRQDSSSPCSSPCSSPASASSSSSSSSTSSTFSVSRKGVTYGQDGALVHCRFCEILESGDEPFLYEDEDVVVFRPLAPVVVSHILVVPRRHIRNVNKLTPDDAALLRRMREVAASVLREMPRPTVMLAPSKAERAHNVTEDSTDEDSESDFKFAFHSPPFNSIDHVHMHAFRTRDGRFGAVGSIKYRTETWWCRSFDEVMTRLGLRSRKQCGSDASTVESDSKKKEHRRRHHAASHPPCSSEVHSNESMVLTSVDSLG</sequence>
<evidence type="ECO:0000313" key="7">
    <source>
        <dbReference type="Proteomes" id="UP000709295"/>
    </source>
</evidence>
<feature type="domain" description="HIT" evidence="5">
    <location>
        <begin position="147"/>
        <end position="276"/>
    </location>
</feature>
<dbReference type="InterPro" id="IPR011146">
    <property type="entry name" value="HIT-like"/>
</dbReference>
<evidence type="ECO:0000313" key="6">
    <source>
        <dbReference type="EMBL" id="KAG6949975.1"/>
    </source>
</evidence>
<proteinExistence type="predicted"/>
<dbReference type="AlphaFoldDB" id="A0A8J5IBY7"/>
<organism evidence="6 7">
    <name type="scientific">Phytophthora aleatoria</name>
    <dbReference type="NCBI Taxonomy" id="2496075"/>
    <lineage>
        <taxon>Eukaryota</taxon>
        <taxon>Sar</taxon>
        <taxon>Stramenopiles</taxon>
        <taxon>Oomycota</taxon>
        <taxon>Peronosporomycetes</taxon>
        <taxon>Peronosporales</taxon>
        <taxon>Peronosporaceae</taxon>
        <taxon>Phytophthora</taxon>
    </lineage>
</organism>
<feature type="compositionally biased region" description="Basic residues" evidence="4">
    <location>
        <begin position="14"/>
        <end position="26"/>
    </location>
</feature>
<evidence type="ECO:0000259" key="5">
    <source>
        <dbReference type="PROSITE" id="PS51084"/>
    </source>
</evidence>
<feature type="short sequence motif" description="Histidine triad motif" evidence="3">
    <location>
        <begin position="261"/>
        <end position="265"/>
    </location>
</feature>